<evidence type="ECO:0000313" key="2">
    <source>
        <dbReference type="EMBL" id="KZB64509.1"/>
    </source>
</evidence>
<gene>
    <name evidence="2" type="ORF">AUP42_00965</name>
</gene>
<dbReference type="Proteomes" id="UP000076335">
    <property type="component" value="Unassembled WGS sequence"/>
</dbReference>
<keyword evidence="1" id="KW-0472">Membrane</keyword>
<dbReference type="AlphaFoldDB" id="A0A154L5D9"/>
<organism evidence="2 3">
    <name type="scientific">Thalassospira lucentensis</name>
    <dbReference type="NCBI Taxonomy" id="168935"/>
    <lineage>
        <taxon>Bacteria</taxon>
        <taxon>Pseudomonadati</taxon>
        <taxon>Pseudomonadota</taxon>
        <taxon>Alphaproteobacteria</taxon>
        <taxon>Rhodospirillales</taxon>
        <taxon>Thalassospiraceae</taxon>
        <taxon>Thalassospira</taxon>
    </lineage>
</organism>
<comment type="caution">
    <text evidence="2">The sequence shown here is derived from an EMBL/GenBank/DDBJ whole genome shotgun (WGS) entry which is preliminary data.</text>
</comment>
<reference evidence="2 3" key="1">
    <citation type="submission" date="2015-12" db="EMBL/GenBank/DDBJ databases">
        <title>Genome sequence of Thalassospira lucentensis MCCC 1A02072.</title>
        <authorList>
            <person name="Lu L."/>
            <person name="Lai Q."/>
            <person name="Shao Z."/>
            <person name="Qian P."/>
        </authorList>
    </citation>
    <scope>NUCLEOTIDE SEQUENCE [LARGE SCALE GENOMIC DNA]</scope>
    <source>
        <strain evidence="2 3">MCCC 1A02072</strain>
    </source>
</reference>
<feature type="transmembrane region" description="Helical" evidence="1">
    <location>
        <begin position="15"/>
        <end position="33"/>
    </location>
</feature>
<evidence type="ECO:0000313" key="3">
    <source>
        <dbReference type="Proteomes" id="UP000076335"/>
    </source>
</evidence>
<evidence type="ECO:0000256" key="1">
    <source>
        <dbReference type="SAM" id="Phobius"/>
    </source>
</evidence>
<dbReference type="EMBL" id="LPVY01000012">
    <property type="protein sequence ID" value="KZB64509.1"/>
    <property type="molecule type" value="Genomic_DNA"/>
</dbReference>
<protein>
    <submittedName>
        <fullName evidence="2">Uncharacterized protein</fullName>
    </submittedName>
</protein>
<keyword evidence="1" id="KW-1133">Transmembrane helix</keyword>
<dbReference type="RefSeq" id="WP_062951771.1">
    <property type="nucleotide sequence ID" value="NZ_LPVY01000012.1"/>
</dbReference>
<dbReference type="OrthoDB" id="7344127at2"/>
<name>A0A154L5D9_9PROT</name>
<sequence>MSPLSNASKQLSPRAILRVLAGGVMGSALLLAGCSNMTVVEYPNYHVAEVESFKTYGAPSRIMMVEVHDRENLVTPETWASALSNHGYPPRLDFITDAGDLAPNQTLRDGYRVVVAVSPSQTTMGEKMCTSPETTDYPADTTRIPVRIAFCAGDSPISELRAHFIKDEFEQHLIENGDTIIYQLFPRYIRDDDDHRCGMRRADC</sequence>
<accession>A0A154L5D9</accession>
<proteinExistence type="predicted"/>
<keyword evidence="1" id="KW-0812">Transmembrane</keyword>